<dbReference type="RefSeq" id="WP_154327776.1">
    <property type="nucleotide sequence ID" value="NZ_CP045696.1"/>
</dbReference>
<keyword evidence="1" id="KW-0732">Signal</keyword>
<proteinExistence type="predicted"/>
<name>A0A6L5XDF2_9BACT</name>
<feature type="signal peptide" evidence="1">
    <location>
        <begin position="1"/>
        <end position="19"/>
    </location>
</feature>
<reference evidence="2 3" key="1">
    <citation type="submission" date="2019-08" db="EMBL/GenBank/DDBJ databases">
        <title>In-depth cultivation of the pig gut microbiome towards novel bacterial diversity and tailored functional studies.</title>
        <authorList>
            <person name="Wylensek D."/>
            <person name="Hitch T.C.A."/>
            <person name="Clavel T."/>
        </authorList>
    </citation>
    <scope>NUCLEOTIDE SEQUENCE [LARGE SCALE GENOMIC DNA]</scope>
    <source>
        <strain evidence="2 3">Oil-RF-744-WCA-WT-10</strain>
    </source>
</reference>
<feature type="chain" id="PRO_5026971035" evidence="1">
    <location>
        <begin position="20"/>
        <end position="561"/>
    </location>
</feature>
<evidence type="ECO:0000313" key="2">
    <source>
        <dbReference type="EMBL" id="MSS17697.1"/>
    </source>
</evidence>
<evidence type="ECO:0000313" key="3">
    <source>
        <dbReference type="Proteomes" id="UP000483362"/>
    </source>
</evidence>
<sequence>MKKIATLFITSLLCMAAQAQGLGPAHARVNGTPFKKQAVTLGQLQERGLVRKAARKATDEKPITAAPEGRLLDNMYVNSNSFGLGWGSAYTQVVDGGLGGVVEGKDGYVYVKGPISQAYVWSLGTPWVKCKKLAADTIEMITPQIYAIDAGDPYYVQRMTYDQAGDTYVVDSTKSGIKFTWKNDTLRQVDDCLVGFADATGSWFYMGDYSIVYTVNPDKPVSINKDQTQGIDTSLVKVTHIASPEKLDSTTTTMVNAYAVVDVDDEMVGNTIYVDHLEDGLPNALIKINANASTMNLEVPSGQYLGVDENYNSHIYALTGNAYVDSAGTTKYFNYNKTSKLTLNFSAEGDSIFAPYPASLIINCGRNNLYIVKEYVAPLMEEVNDEPMTPANPVFSIDDVTRSTRFDVLKFTIPTVDVDGDDLNTNNLYYCIYYNDSVYTFTPALYTGLKTDMSEIPYGFSDSNYDIFLSGGQHTIYFYDKNWTKLGVQSIYRGGGQERKSAVVWVDSTTGIESVTGAARTVKRVSYYDLQGRQVSSQATGLVIERIDYTDGSNTTSKVVK</sequence>
<dbReference type="AlphaFoldDB" id="A0A6L5XDF2"/>
<keyword evidence="3" id="KW-1185">Reference proteome</keyword>
<organism evidence="2 3">
    <name type="scientific">Sodaliphilus pleomorphus</name>
    <dbReference type="NCBI Taxonomy" id="2606626"/>
    <lineage>
        <taxon>Bacteria</taxon>
        <taxon>Pseudomonadati</taxon>
        <taxon>Bacteroidota</taxon>
        <taxon>Bacteroidia</taxon>
        <taxon>Bacteroidales</taxon>
        <taxon>Muribaculaceae</taxon>
        <taxon>Sodaliphilus</taxon>
    </lineage>
</organism>
<gene>
    <name evidence="2" type="ORF">FYJ29_08010</name>
</gene>
<dbReference type="Proteomes" id="UP000483362">
    <property type="component" value="Unassembled WGS sequence"/>
</dbReference>
<comment type="caution">
    <text evidence="2">The sequence shown here is derived from an EMBL/GenBank/DDBJ whole genome shotgun (WGS) entry which is preliminary data.</text>
</comment>
<accession>A0A6L5XDF2</accession>
<evidence type="ECO:0000256" key="1">
    <source>
        <dbReference type="SAM" id="SignalP"/>
    </source>
</evidence>
<protein>
    <submittedName>
        <fullName evidence="2">Uncharacterized protein</fullName>
    </submittedName>
</protein>
<dbReference type="EMBL" id="VULT01000011">
    <property type="protein sequence ID" value="MSS17697.1"/>
    <property type="molecule type" value="Genomic_DNA"/>
</dbReference>